<gene>
    <name evidence="12" type="ORF">GR183_09685</name>
</gene>
<keyword evidence="5 8" id="KW-0697">Rotamase</keyword>
<comment type="caution">
    <text evidence="12">The sequence shown here is derived from an EMBL/GenBank/DDBJ whole genome shotgun (WGS) entry which is preliminary data.</text>
</comment>
<dbReference type="Gene3D" id="3.10.50.40">
    <property type="match status" value="1"/>
</dbReference>
<dbReference type="InterPro" id="IPR023058">
    <property type="entry name" value="PPIase_PpiC_CS"/>
</dbReference>
<keyword evidence="8 12" id="KW-0413">Isomerase</keyword>
<dbReference type="PANTHER" id="PTHR47245:SF2">
    <property type="entry name" value="PEPTIDYL-PROLYL CIS-TRANS ISOMERASE HP_0175-RELATED"/>
    <property type="match status" value="1"/>
</dbReference>
<protein>
    <recommendedName>
        <fullName evidence="4">Parvulin-like PPIase</fullName>
        <ecNumber evidence="3">5.2.1.8</ecNumber>
    </recommendedName>
    <alternativeName>
        <fullName evidence="6">Peptidyl-prolyl cis-trans isomerase plp</fullName>
    </alternativeName>
    <alternativeName>
        <fullName evidence="7">Rotamase plp</fullName>
    </alternativeName>
</protein>
<comment type="similarity">
    <text evidence="2">Belongs to the PpiC/parvulin rotamase family.</text>
</comment>
<dbReference type="SUPFAM" id="SSF54534">
    <property type="entry name" value="FKBP-like"/>
    <property type="match status" value="1"/>
</dbReference>
<organism evidence="12 13">
    <name type="scientific">Stappia sediminis</name>
    <dbReference type="NCBI Taxonomy" id="2692190"/>
    <lineage>
        <taxon>Bacteria</taxon>
        <taxon>Pseudomonadati</taxon>
        <taxon>Pseudomonadota</taxon>
        <taxon>Alphaproteobacteria</taxon>
        <taxon>Hyphomicrobiales</taxon>
        <taxon>Stappiaceae</taxon>
        <taxon>Stappia</taxon>
    </lineage>
</organism>
<dbReference type="Pfam" id="PF13616">
    <property type="entry name" value="Rotamase_3"/>
    <property type="match status" value="1"/>
</dbReference>
<dbReference type="PROSITE" id="PS01096">
    <property type="entry name" value="PPIC_PPIASE_1"/>
    <property type="match status" value="1"/>
</dbReference>
<comment type="catalytic activity">
    <reaction evidence="1">
        <text>[protein]-peptidylproline (omega=180) = [protein]-peptidylproline (omega=0)</text>
        <dbReference type="Rhea" id="RHEA:16237"/>
        <dbReference type="Rhea" id="RHEA-COMP:10747"/>
        <dbReference type="Rhea" id="RHEA-COMP:10748"/>
        <dbReference type="ChEBI" id="CHEBI:83833"/>
        <dbReference type="ChEBI" id="CHEBI:83834"/>
        <dbReference type="EC" id="5.2.1.8"/>
    </reaction>
</comment>
<evidence type="ECO:0000256" key="6">
    <source>
        <dbReference type="ARBA" id="ARBA00030642"/>
    </source>
</evidence>
<evidence type="ECO:0000313" key="12">
    <source>
        <dbReference type="EMBL" id="MXN65179.1"/>
    </source>
</evidence>
<dbReference type="EMBL" id="WUMV01000003">
    <property type="protein sequence ID" value="MXN65179.1"/>
    <property type="molecule type" value="Genomic_DNA"/>
</dbReference>
<evidence type="ECO:0000313" key="13">
    <source>
        <dbReference type="Proteomes" id="UP000433101"/>
    </source>
</evidence>
<evidence type="ECO:0000256" key="5">
    <source>
        <dbReference type="ARBA" id="ARBA00023110"/>
    </source>
</evidence>
<dbReference type="EC" id="5.2.1.8" evidence="3"/>
<keyword evidence="13" id="KW-1185">Reference proteome</keyword>
<dbReference type="PROSITE" id="PS50198">
    <property type="entry name" value="PPIC_PPIASE_2"/>
    <property type="match status" value="1"/>
</dbReference>
<evidence type="ECO:0000256" key="2">
    <source>
        <dbReference type="ARBA" id="ARBA00007656"/>
    </source>
</evidence>
<name>A0A7X3LU82_9HYPH</name>
<evidence type="ECO:0000256" key="9">
    <source>
        <dbReference type="SAM" id="MobiDB-lite"/>
    </source>
</evidence>
<evidence type="ECO:0000256" key="10">
    <source>
        <dbReference type="SAM" id="SignalP"/>
    </source>
</evidence>
<feature type="region of interest" description="Disordered" evidence="9">
    <location>
        <begin position="263"/>
        <end position="289"/>
    </location>
</feature>
<dbReference type="GO" id="GO:0003755">
    <property type="term" value="F:peptidyl-prolyl cis-trans isomerase activity"/>
    <property type="evidence" value="ECO:0007669"/>
    <property type="project" value="UniProtKB-KW"/>
</dbReference>
<dbReference type="InterPro" id="IPR046357">
    <property type="entry name" value="PPIase_dom_sf"/>
</dbReference>
<dbReference type="PANTHER" id="PTHR47245">
    <property type="entry name" value="PEPTIDYLPROLYL ISOMERASE"/>
    <property type="match status" value="1"/>
</dbReference>
<feature type="chain" id="PRO_5031514894" description="Parvulin-like PPIase" evidence="10">
    <location>
        <begin position="20"/>
        <end position="289"/>
    </location>
</feature>
<feature type="signal peptide" evidence="10">
    <location>
        <begin position="1"/>
        <end position="19"/>
    </location>
</feature>
<proteinExistence type="inferred from homology"/>
<sequence length="289" mass="31870">MLAGFMAVAAFGIITAPMAAQEAAAQEADDVLAKVGDREVTEADIAFASQEFAGQLRNIPPNQWRSILTDTVVDMEVMAAAARQAGIDKEPDFERQMDFLRMRALRNAYIVREVEDKVTEADVKAAYDKEFESYSGEEEVSARHILLETEEDAKAVIDELDAGKDFAELAKEKSTGPSGPNGGDLGYFTKGRMVPEFEEAAFAMEKGAHSAEPVKTQFGWHVIKVEDRRTQPAPELPAVEQRIRQDLVRAKYAEVLEKLKSETQIEITDPTLKADGEGTVEEAPEKSEN</sequence>
<evidence type="ECO:0000256" key="1">
    <source>
        <dbReference type="ARBA" id="ARBA00000971"/>
    </source>
</evidence>
<evidence type="ECO:0000256" key="4">
    <source>
        <dbReference type="ARBA" id="ARBA00018370"/>
    </source>
</evidence>
<dbReference type="InterPro" id="IPR050245">
    <property type="entry name" value="PrsA_foldase"/>
</dbReference>
<keyword evidence="10" id="KW-0732">Signal</keyword>
<feature type="domain" description="PpiC" evidence="11">
    <location>
        <begin position="137"/>
        <end position="227"/>
    </location>
</feature>
<evidence type="ECO:0000259" key="11">
    <source>
        <dbReference type="PROSITE" id="PS50198"/>
    </source>
</evidence>
<accession>A0A7X3LU82</accession>
<dbReference type="Proteomes" id="UP000433101">
    <property type="component" value="Unassembled WGS sequence"/>
</dbReference>
<evidence type="ECO:0000256" key="3">
    <source>
        <dbReference type="ARBA" id="ARBA00013194"/>
    </source>
</evidence>
<evidence type="ECO:0000256" key="7">
    <source>
        <dbReference type="ARBA" id="ARBA00031484"/>
    </source>
</evidence>
<dbReference type="InterPro" id="IPR000297">
    <property type="entry name" value="PPIase_PpiC"/>
</dbReference>
<evidence type="ECO:0000256" key="8">
    <source>
        <dbReference type="PROSITE-ProRule" id="PRU00278"/>
    </source>
</evidence>
<reference evidence="12 13" key="1">
    <citation type="submission" date="2019-12" db="EMBL/GenBank/DDBJ databases">
        <authorList>
            <person name="Li M."/>
        </authorList>
    </citation>
    <scope>NUCLEOTIDE SEQUENCE [LARGE SCALE GENOMIC DNA]</scope>
    <source>
        <strain evidence="12 13">GBMRC 2046</strain>
    </source>
</reference>
<dbReference type="AlphaFoldDB" id="A0A7X3LU82"/>